<feature type="transmembrane region" description="Helical" evidence="1">
    <location>
        <begin position="243"/>
        <end position="261"/>
    </location>
</feature>
<dbReference type="PANTHER" id="PTHR36927">
    <property type="entry name" value="BLR4337 PROTEIN"/>
    <property type="match status" value="1"/>
</dbReference>
<feature type="transmembrane region" description="Helical" evidence="1">
    <location>
        <begin position="341"/>
        <end position="363"/>
    </location>
</feature>
<feature type="transmembrane region" description="Helical" evidence="1">
    <location>
        <begin position="281"/>
        <end position="303"/>
    </location>
</feature>
<sequence>MKSRLYYVDRLRIFAFAILLLYHSSAPFLPDMNWLIHSDKTSATLSLVMDFPRAWRLALLFFVSGMGAAFTFGSASSLSFLRKRTMRLLIPLLFAMAVIVVPQVWYERMYEDGYQGSLLEFWITRYFTEGRYPKGNFTWAHMWFVAYLLVMSVICYPIFGYLVQPGNKIAAWFERTSKTGFIYFFFLLPLALNLALSPFFPKQTNALYNDGAWFAVWASWFGLGFLIARHHSALIETIISRRFVSAAIALATTVLLYRYAWMVPADQAIGSYAQNTPLFKAGIFLLAWSMILTLVGFAAHHFNRESARLSGLNRLVFPLYIVHQTVTVAALYYVLPLDLPVTVSFSIITAATILLSALFAFCVDFVPGPARILFGLSGRDSRTAAAGEPDRQLSR</sequence>
<evidence type="ECO:0000259" key="2">
    <source>
        <dbReference type="Pfam" id="PF01757"/>
    </source>
</evidence>
<feature type="transmembrane region" description="Helical" evidence="1">
    <location>
        <begin position="140"/>
        <end position="159"/>
    </location>
</feature>
<feature type="transmembrane region" description="Helical" evidence="1">
    <location>
        <begin position="88"/>
        <end position="106"/>
    </location>
</feature>
<feature type="domain" description="Acyltransferase 3" evidence="2">
    <location>
        <begin position="6"/>
        <end position="360"/>
    </location>
</feature>
<accession>A0A2N0D5Q6</accession>
<evidence type="ECO:0000313" key="3">
    <source>
        <dbReference type="EMBL" id="PKA41429.1"/>
    </source>
</evidence>
<dbReference type="GO" id="GO:0016747">
    <property type="term" value="F:acyltransferase activity, transferring groups other than amino-acyl groups"/>
    <property type="evidence" value="ECO:0007669"/>
    <property type="project" value="InterPro"/>
</dbReference>
<evidence type="ECO:0000256" key="1">
    <source>
        <dbReference type="SAM" id="Phobius"/>
    </source>
</evidence>
<dbReference type="Pfam" id="PF01757">
    <property type="entry name" value="Acyl_transf_3"/>
    <property type="match status" value="1"/>
</dbReference>
<comment type="caution">
    <text evidence="3">The sequence shown here is derived from an EMBL/GenBank/DDBJ whole genome shotgun (WGS) entry which is preliminary data.</text>
</comment>
<feature type="transmembrane region" description="Helical" evidence="1">
    <location>
        <begin position="54"/>
        <end position="81"/>
    </location>
</feature>
<keyword evidence="1" id="KW-1133">Transmembrane helix</keyword>
<name>A0A2N0D5Q6_RHISU</name>
<keyword evidence="1" id="KW-0472">Membrane</keyword>
<keyword evidence="1" id="KW-0812">Transmembrane</keyword>
<organism evidence="3 4">
    <name type="scientific">Rhizobium sullae</name>
    <name type="common">Rhizobium hedysari</name>
    <dbReference type="NCBI Taxonomy" id="50338"/>
    <lineage>
        <taxon>Bacteria</taxon>
        <taxon>Pseudomonadati</taxon>
        <taxon>Pseudomonadota</taxon>
        <taxon>Alphaproteobacteria</taxon>
        <taxon>Hyphomicrobiales</taxon>
        <taxon>Rhizobiaceae</taxon>
        <taxon>Rhizobium/Agrobacterium group</taxon>
        <taxon>Rhizobium</taxon>
    </lineage>
</organism>
<feature type="transmembrane region" description="Helical" evidence="1">
    <location>
        <begin position="180"/>
        <end position="200"/>
    </location>
</feature>
<keyword evidence="3" id="KW-0012">Acyltransferase</keyword>
<proteinExistence type="predicted"/>
<reference evidence="3 4" key="1">
    <citation type="submission" date="2017-11" db="EMBL/GenBank/DDBJ databases">
        <authorList>
            <person name="Han C.G."/>
        </authorList>
    </citation>
    <scope>NUCLEOTIDE SEQUENCE [LARGE SCALE GENOMIC DNA]</scope>
    <source>
        <strain evidence="3 4">HCNT1</strain>
    </source>
</reference>
<dbReference type="InterPro" id="IPR050623">
    <property type="entry name" value="Glucan_succinyl_AcylTrfase"/>
</dbReference>
<protein>
    <submittedName>
        <fullName evidence="3">Acyltransferase</fullName>
    </submittedName>
</protein>
<dbReference type="RefSeq" id="WP_100772223.1">
    <property type="nucleotide sequence ID" value="NZ_PIQN01000017.1"/>
</dbReference>
<keyword evidence="3" id="KW-0808">Transferase</keyword>
<dbReference type="EMBL" id="PIQN01000017">
    <property type="protein sequence ID" value="PKA41429.1"/>
    <property type="molecule type" value="Genomic_DNA"/>
</dbReference>
<dbReference type="InterPro" id="IPR002656">
    <property type="entry name" value="Acyl_transf_3_dom"/>
</dbReference>
<evidence type="ECO:0000313" key="4">
    <source>
        <dbReference type="Proteomes" id="UP000232164"/>
    </source>
</evidence>
<dbReference type="PANTHER" id="PTHR36927:SF3">
    <property type="entry name" value="GLUCANS BIOSYNTHESIS PROTEIN C"/>
    <property type="match status" value="1"/>
</dbReference>
<feature type="transmembrane region" description="Helical" evidence="1">
    <location>
        <begin position="315"/>
        <end position="335"/>
    </location>
</feature>
<gene>
    <name evidence="3" type="ORF">CWR43_21625</name>
</gene>
<feature type="transmembrane region" description="Helical" evidence="1">
    <location>
        <begin position="212"/>
        <end position="231"/>
    </location>
</feature>
<dbReference type="STRING" id="1041146.GCA_000427985_07005"/>
<dbReference type="AlphaFoldDB" id="A0A2N0D5Q6"/>
<reference evidence="3 4" key="2">
    <citation type="submission" date="2017-12" db="EMBL/GenBank/DDBJ databases">
        <title>Genome sequence of Rhizobium sullae HCNT1 isolated from Sulla coronaria nodules and featuring peculiar denitrification phenotypes.</title>
        <authorList>
            <person name="De Diego-Diaz B."/>
            <person name="Treu L."/>
            <person name="Campanaro S."/>
            <person name="Da Silva Duarte V."/>
            <person name="Basaglia M."/>
            <person name="Favaro L."/>
            <person name="Casella S."/>
            <person name="Squartini A."/>
        </authorList>
    </citation>
    <scope>NUCLEOTIDE SEQUENCE [LARGE SCALE GENOMIC DNA]</scope>
    <source>
        <strain evidence="3 4">HCNT1</strain>
    </source>
</reference>
<dbReference type="Proteomes" id="UP000232164">
    <property type="component" value="Unassembled WGS sequence"/>
</dbReference>